<evidence type="ECO:0000313" key="2">
    <source>
        <dbReference type="Proteomes" id="UP000192596"/>
    </source>
</evidence>
<name>A0A1V8TKS3_9PEZI</name>
<dbReference type="InParanoid" id="A0A1V8TKS3"/>
<sequence>MLAVCSRIAIAQKILVPAVPLRQLRLHATAALCGWTAGRPSPQQTLQSRAFVQSARVTLPLRSPSRNIHDGPVEDKHDKWGWVIYRCSYEDDVAWERFKQIITQRTRDQILKSDAPEALDSLAWTFVDDRPTLEDIPINQLRSLFKDWAAMAIQTEQPRATDHKLQLSGPRYNYFVQVDEHALNAVVSPTEQDPFRGGLVKFVDAIWTPHAEAFPGQIEEPSPENVHEPIDGCTEENVGWILISPGMIGAHFYEASYTFTDAWYAYYVRPPERVWN</sequence>
<reference evidence="2" key="1">
    <citation type="submission" date="2017-03" db="EMBL/GenBank/DDBJ databases">
        <title>Genomes of endolithic fungi from Antarctica.</title>
        <authorList>
            <person name="Coleine C."/>
            <person name="Masonjones S."/>
            <person name="Stajich J.E."/>
        </authorList>
    </citation>
    <scope>NUCLEOTIDE SEQUENCE [LARGE SCALE GENOMIC DNA]</scope>
    <source>
        <strain evidence="2">CCFEE 5527</strain>
    </source>
</reference>
<keyword evidence="2" id="KW-1185">Reference proteome</keyword>
<comment type="caution">
    <text evidence="1">The sequence shown here is derived from an EMBL/GenBank/DDBJ whole genome shotgun (WGS) entry which is preliminary data.</text>
</comment>
<evidence type="ECO:0000313" key="1">
    <source>
        <dbReference type="EMBL" id="OQO11822.1"/>
    </source>
</evidence>
<dbReference type="OrthoDB" id="4424523at2759"/>
<dbReference type="Proteomes" id="UP000192596">
    <property type="component" value="Unassembled WGS sequence"/>
</dbReference>
<gene>
    <name evidence="1" type="ORF">B0A48_03549</name>
</gene>
<organism evidence="1 2">
    <name type="scientific">Cryoendolithus antarcticus</name>
    <dbReference type="NCBI Taxonomy" id="1507870"/>
    <lineage>
        <taxon>Eukaryota</taxon>
        <taxon>Fungi</taxon>
        <taxon>Dikarya</taxon>
        <taxon>Ascomycota</taxon>
        <taxon>Pezizomycotina</taxon>
        <taxon>Dothideomycetes</taxon>
        <taxon>Dothideomycetidae</taxon>
        <taxon>Cladosporiales</taxon>
        <taxon>Cladosporiaceae</taxon>
        <taxon>Cryoendolithus</taxon>
    </lineage>
</organism>
<proteinExistence type="predicted"/>
<dbReference type="STRING" id="1507870.A0A1V8TKS3"/>
<dbReference type="EMBL" id="NAJO01000006">
    <property type="protein sequence ID" value="OQO11822.1"/>
    <property type="molecule type" value="Genomic_DNA"/>
</dbReference>
<dbReference type="AlphaFoldDB" id="A0A1V8TKS3"/>
<accession>A0A1V8TKS3</accession>
<protein>
    <submittedName>
        <fullName evidence="1">Uncharacterized protein</fullName>
    </submittedName>
</protein>